<keyword evidence="3" id="KW-1185">Reference proteome</keyword>
<evidence type="ECO:0000256" key="1">
    <source>
        <dbReference type="SAM" id="Phobius"/>
    </source>
</evidence>
<dbReference type="InterPro" id="IPR021313">
    <property type="entry name" value="DUF2909"/>
</dbReference>
<keyword evidence="1" id="KW-0812">Transmembrane</keyword>
<name>A0ABQ6GXT3_9GAMM</name>
<gene>
    <name evidence="2" type="ORF">theurythT_02100</name>
</gene>
<protein>
    <recommendedName>
        <fullName evidence="4">DUF2909 domain-containing protein</fullName>
    </recommendedName>
</protein>
<dbReference type="Pfam" id="PF11137">
    <property type="entry name" value="DUF2909"/>
    <property type="match status" value="1"/>
</dbReference>
<keyword evidence="1" id="KW-1133">Transmembrane helix</keyword>
<evidence type="ECO:0000313" key="2">
    <source>
        <dbReference type="EMBL" id="GLX80758.1"/>
    </source>
</evidence>
<sequence>MLILFKILLVGAMFYMVFNLFRALVIMNKNDPNQPPMSKFIGRRVATSAAIVIVLLLLIVTGVITPNPRPY</sequence>
<proteinExistence type="predicted"/>
<accession>A0ABQ6GXT3</accession>
<evidence type="ECO:0000313" key="3">
    <source>
        <dbReference type="Proteomes" id="UP001157133"/>
    </source>
</evidence>
<feature type="transmembrane region" description="Helical" evidence="1">
    <location>
        <begin position="45"/>
        <end position="65"/>
    </location>
</feature>
<dbReference type="Proteomes" id="UP001157133">
    <property type="component" value="Unassembled WGS sequence"/>
</dbReference>
<feature type="transmembrane region" description="Helical" evidence="1">
    <location>
        <begin position="6"/>
        <end position="25"/>
    </location>
</feature>
<dbReference type="RefSeq" id="WP_407704990.1">
    <property type="nucleotide sequence ID" value="NZ_BSSU01000001.1"/>
</dbReference>
<reference evidence="2 3" key="1">
    <citation type="submission" date="2023-03" db="EMBL/GenBank/DDBJ databases">
        <title>Draft genome sequence of Thalassotalea eurytherma JCM 18482T.</title>
        <authorList>
            <person name="Sawabe T."/>
        </authorList>
    </citation>
    <scope>NUCLEOTIDE SEQUENCE [LARGE SCALE GENOMIC DNA]</scope>
    <source>
        <strain evidence="2 3">JCM 18482</strain>
    </source>
</reference>
<organism evidence="2 3">
    <name type="scientific">Thalassotalea eurytherma</name>
    <dbReference type="NCBI Taxonomy" id="1144278"/>
    <lineage>
        <taxon>Bacteria</taxon>
        <taxon>Pseudomonadati</taxon>
        <taxon>Pseudomonadota</taxon>
        <taxon>Gammaproteobacteria</taxon>
        <taxon>Alteromonadales</taxon>
        <taxon>Colwelliaceae</taxon>
        <taxon>Thalassotalea</taxon>
    </lineage>
</organism>
<comment type="caution">
    <text evidence="2">The sequence shown here is derived from an EMBL/GenBank/DDBJ whole genome shotgun (WGS) entry which is preliminary data.</text>
</comment>
<dbReference type="EMBL" id="BSSU01000001">
    <property type="protein sequence ID" value="GLX80758.1"/>
    <property type="molecule type" value="Genomic_DNA"/>
</dbReference>
<keyword evidence="1" id="KW-0472">Membrane</keyword>
<evidence type="ECO:0008006" key="4">
    <source>
        <dbReference type="Google" id="ProtNLM"/>
    </source>
</evidence>